<feature type="domain" description="G-protein coupled receptors family 1 profile" evidence="6">
    <location>
        <begin position="89"/>
        <end position="358"/>
    </location>
</feature>
<comment type="caution">
    <text evidence="7">The sequence shown here is derived from an EMBL/GenBank/DDBJ whole genome shotgun (WGS) entry which is preliminary data.</text>
</comment>
<gene>
    <name evidence="7" type="ORF">ACJMK2_007559</name>
</gene>
<evidence type="ECO:0000256" key="1">
    <source>
        <dbReference type="ARBA" id="ARBA00004370"/>
    </source>
</evidence>
<feature type="transmembrane region" description="Helical" evidence="5">
    <location>
        <begin position="338"/>
        <end position="358"/>
    </location>
</feature>
<proteinExistence type="predicted"/>
<name>A0ABD3VIW3_SINWO</name>
<accession>A0ABD3VIW3</accession>
<feature type="transmembrane region" description="Helical" evidence="5">
    <location>
        <begin position="74"/>
        <end position="97"/>
    </location>
</feature>
<dbReference type="InterPro" id="IPR017452">
    <property type="entry name" value="GPCR_Rhodpsn_7TM"/>
</dbReference>
<dbReference type="EMBL" id="JBJQND010000011">
    <property type="protein sequence ID" value="KAL3861530.1"/>
    <property type="molecule type" value="Genomic_DNA"/>
</dbReference>
<sequence>MAHINSSYDNHEGSDMHPDYDIYLTNNSCKSALNGSLNNYHLHPNRSYDDLDSPDDYYHYTEFFYRLHHFEGKIYVYVWTFLVFLTAFGNVLIVAVFVRQSMRTTTNLILLFIAISDSLTGFVTLPTYIHVFTSGNREWVSLNDGWCEAFMISKFYISKAFHTVSIWLTLLLGFQRFICVWFPSKRLSWYTTRRTLIAVSIITVCAFVIHSYHLNEMKADKNQGYCQWVIEDPCVKTCIFLWTTLLLVHILPSLILLILTMLMIQTMFHPNIRNESFGVELNQERPQQNMRASIIVVCIAIIFLITEVPFGFFLLVTVIKTQSGNDILPLEANRLFHLIYEIVLIISFHAIFWVNIIMNRRFRDTLKSMFRNGIIKLLPKRSFVPITTVSSEINMSRSYSTMETGVNEQSISL</sequence>
<organism evidence="7 8">
    <name type="scientific">Sinanodonta woodiana</name>
    <name type="common">Chinese pond mussel</name>
    <name type="synonym">Anodonta woodiana</name>
    <dbReference type="NCBI Taxonomy" id="1069815"/>
    <lineage>
        <taxon>Eukaryota</taxon>
        <taxon>Metazoa</taxon>
        <taxon>Spiralia</taxon>
        <taxon>Lophotrochozoa</taxon>
        <taxon>Mollusca</taxon>
        <taxon>Bivalvia</taxon>
        <taxon>Autobranchia</taxon>
        <taxon>Heteroconchia</taxon>
        <taxon>Palaeoheterodonta</taxon>
        <taxon>Unionida</taxon>
        <taxon>Unionoidea</taxon>
        <taxon>Unionidae</taxon>
        <taxon>Unioninae</taxon>
        <taxon>Sinanodonta</taxon>
    </lineage>
</organism>
<feature type="transmembrane region" description="Helical" evidence="5">
    <location>
        <begin position="164"/>
        <end position="183"/>
    </location>
</feature>
<reference evidence="7 8" key="1">
    <citation type="submission" date="2024-11" db="EMBL/GenBank/DDBJ databases">
        <title>Chromosome-level genome assembly of the freshwater bivalve Anodonta woodiana.</title>
        <authorList>
            <person name="Chen X."/>
        </authorList>
    </citation>
    <scope>NUCLEOTIDE SEQUENCE [LARGE SCALE GENOMIC DNA]</scope>
    <source>
        <strain evidence="7">MN2024</strain>
        <tissue evidence="7">Gills</tissue>
    </source>
</reference>
<dbReference type="InterPro" id="IPR019427">
    <property type="entry name" value="7TM_GPCR_serpentine_rcpt_Srw"/>
</dbReference>
<dbReference type="Pfam" id="PF10324">
    <property type="entry name" value="7TM_GPCR_Srw"/>
    <property type="match status" value="1"/>
</dbReference>
<dbReference type="AlphaFoldDB" id="A0ABD3VIW3"/>
<dbReference type="Gene3D" id="1.20.1070.10">
    <property type="entry name" value="Rhodopsin 7-helix transmembrane proteins"/>
    <property type="match status" value="1"/>
</dbReference>
<dbReference type="PRINTS" id="PR00237">
    <property type="entry name" value="GPCRRHODOPSN"/>
</dbReference>
<feature type="transmembrane region" description="Helical" evidence="5">
    <location>
        <begin position="239"/>
        <end position="264"/>
    </location>
</feature>
<dbReference type="SUPFAM" id="SSF81321">
    <property type="entry name" value="Family A G protein-coupled receptor-like"/>
    <property type="match status" value="1"/>
</dbReference>
<keyword evidence="8" id="KW-1185">Reference proteome</keyword>
<comment type="subcellular location">
    <subcellularLocation>
        <location evidence="1">Membrane</location>
    </subcellularLocation>
</comment>
<evidence type="ECO:0000313" key="7">
    <source>
        <dbReference type="EMBL" id="KAL3861530.1"/>
    </source>
</evidence>
<evidence type="ECO:0000256" key="3">
    <source>
        <dbReference type="ARBA" id="ARBA00022989"/>
    </source>
</evidence>
<dbReference type="InterPro" id="IPR000276">
    <property type="entry name" value="GPCR_Rhodpsn"/>
</dbReference>
<protein>
    <recommendedName>
        <fullName evidence="6">G-protein coupled receptors family 1 profile domain-containing protein</fullName>
    </recommendedName>
</protein>
<dbReference type="PROSITE" id="PS50262">
    <property type="entry name" value="G_PROTEIN_RECEP_F1_2"/>
    <property type="match status" value="1"/>
</dbReference>
<dbReference type="PANTHER" id="PTHR47023">
    <property type="entry name" value="SEX PEPTIDE RECEPTOR"/>
    <property type="match status" value="1"/>
</dbReference>
<feature type="transmembrane region" description="Helical" evidence="5">
    <location>
        <begin position="195"/>
        <end position="214"/>
    </location>
</feature>
<dbReference type="PANTHER" id="PTHR47023:SF1">
    <property type="entry name" value="SEX PEPTIDE RECEPTOR"/>
    <property type="match status" value="1"/>
</dbReference>
<feature type="transmembrane region" description="Helical" evidence="5">
    <location>
        <begin position="109"/>
        <end position="129"/>
    </location>
</feature>
<dbReference type="InterPro" id="IPR053071">
    <property type="entry name" value="GPCR1-related_rcpt"/>
</dbReference>
<evidence type="ECO:0000259" key="6">
    <source>
        <dbReference type="PROSITE" id="PS50262"/>
    </source>
</evidence>
<evidence type="ECO:0000256" key="4">
    <source>
        <dbReference type="ARBA" id="ARBA00023136"/>
    </source>
</evidence>
<keyword evidence="4 5" id="KW-0472">Membrane</keyword>
<keyword evidence="2 5" id="KW-0812">Transmembrane</keyword>
<feature type="transmembrane region" description="Helical" evidence="5">
    <location>
        <begin position="294"/>
        <end position="318"/>
    </location>
</feature>
<evidence type="ECO:0000313" key="8">
    <source>
        <dbReference type="Proteomes" id="UP001634394"/>
    </source>
</evidence>
<evidence type="ECO:0000256" key="5">
    <source>
        <dbReference type="SAM" id="Phobius"/>
    </source>
</evidence>
<keyword evidence="3 5" id="KW-1133">Transmembrane helix</keyword>
<dbReference type="Proteomes" id="UP001634394">
    <property type="component" value="Unassembled WGS sequence"/>
</dbReference>
<dbReference type="GO" id="GO:0016020">
    <property type="term" value="C:membrane"/>
    <property type="evidence" value="ECO:0007669"/>
    <property type="project" value="UniProtKB-SubCell"/>
</dbReference>
<evidence type="ECO:0000256" key="2">
    <source>
        <dbReference type="ARBA" id="ARBA00022692"/>
    </source>
</evidence>